<dbReference type="Gene3D" id="3.30.1380.10">
    <property type="match status" value="1"/>
</dbReference>
<proteinExistence type="predicted"/>
<dbReference type="PANTHER" id="PTHR34385:SF1">
    <property type="entry name" value="PEPTIDOGLYCAN L-ALANYL-D-GLUTAMATE ENDOPEPTIDASE CWLK"/>
    <property type="match status" value="1"/>
</dbReference>
<accession>A0A837G7E9</accession>
<dbReference type="GO" id="GO:0006508">
    <property type="term" value="P:proteolysis"/>
    <property type="evidence" value="ECO:0007669"/>
    <property type="project" value="InterPro"/>
</dbReference>
<dbReference type="Pfam" id="PF02557">
    <property type="entry name" value="VanY"/>
    <property type="match status" value="1"/>
</dbReference>
<evidence type="ECO:0000259" key="1">
    <source>
        <dbReference type="Pfam" id="PF02557"/>
    </source>
</evidence>
<sequence>MSPEQLTGKVSTHLTDTMFGQKVFAVHPNVENDLQALRQAAAQAGFNLNIASGFRDFERQKAIWNRKMAGQTAILDQNSQPLDSQRLSDSEKIMAILRWSALPGASRHHWGCDFDVFDRSSLPQDIQLQLEPWEYLTGHQADFYRWLRESLTEFGFFFPYAKDQGGVAAEPWHISHNATASSFLSQLSLETLQKELINSGILGEEVVLSNLETIYNQFITNISNEVD</sequence>
<comment type="caution">
    <text evidence="2">The sequence shown here is derived from an EMBL/GenBank/DDBJ whole genome shotgun (WGS) entry which is preliminary data.</text>
</comment>
<protein>
    <submittedName>
        <fullName evidence="2">Peptidase M15</fullName>
    </submittedName>
</protein>
<dbReference type="GO" id="GO:0008233">
    <property type="term" value="F:peptidase activity"/>
    <property type="evidence" value="ECO:0007669"/>
    <property type="project" value="InterPro"/>
</dbReference>
<dbReference type="AlphaFoldDB" id="A0A837G7E9"/>
<feature type="domain" description="D-alanyl-D-alanine carboxypeptidase-like core" evidence="1">
    <location>
        <begin position="26"/>
        <end position="176"/>
    </location>
</feature>
<dbReference type="EMBL" id="JXXR01000015">
    <property type="protein sequence ID" value="KJY72072.1"/>
    <property type="molecule type" value="Genomic_DNA"/>
</dbReference>
<dbReference type="RefSeq" id="WP_193634929.1">
    <property type="nucleotide sequence ID" value="NZ_CP063051.1"/>
</dbReference>
<organism evidence="2">
    <name type="scientific">Vibrio coralliilyticus</name>
    <dbReference type="NCBI Taxonomy" id="190893"/>
    <lineage>
        <taxon>Bacteria</taxon>
        <taxon>Pseudomonadati</taxon>
        <taxon>Pseudomonadota</taxon>
        <taxon>Gammaproteobacteria</taxon>
        <taxon>Vibrionales</taxon>
        <taxon>Vibrionaceae</taxon>
        <taxon>Vibrio</taxon>
    </lineage>
</organism>
<dbReference type="InterPro" id="IPR003709">
    <property type="entry name" value="VanY-like_core_dom"/>
</dbReference>
<dbReference type="SUPFAM" id="SSF55166">
    <property type="entry name" value="Hedgehog/DD-peptidase"/>
    <property type="match status" value="1"/>
</dbReference>
<dbReference type="PANTHER" id="PTHR34385">
    <property type="entry name" value="D-ALANYL-D-ALANINE CARBOXYPEPTIDASE"/>
    <property type="match status" value="1"/>
</dbReference>
<dbReference type="CDD" id="cd14847">
    <property type="entry name" value="DD-carboxypeptidase_like"/>
    <property type="match status" value="1"/>
</dbReference>
<gene>
    <name evidence="2" type="ORF">TW71_13605</name>
</gene>
<dbReference type="InterPro" id="IPR009045">
    <property type="entry name" value="Zn_M74/Hedgehog-like"/>
</dbReference>
<reference evidence="2" key="1">
    <citation type="journal article" date="2015" name="BMC Genomics">
        <title>Genome mining reveals unlocked bioactive potential of marine Gram-negative bacteria.</title>
        <authorList>
            <person name="Machado H."/>
            <person name="Sonnenschein E.C."/>
            <person name="Melchiorsen J."/>
            <person name="Gram L."/>
        </authorList>
    </citation>
    <scope>NUCLEOTIDE SEQUENCE</scope>
    <source>
        <strain evidence="2">S2052</strain>
    </source>
</reference>
<name>A0A837G7E9_9VIBR</name>
<dbReference type="InterPro" id="IPR052179">
    <property type="entry name" value="DD-CPase-like"/>
</dbReference>
<evidence type="ECO:0000313" key="2">
    <source>
        <dbReference type="EMBL" id="KJY72072.1"/>
    </source>
</evidence>